<reference evidence="4 5" key="1">
    <citation type="journal article" date="2016" name="Genome Biol. Evol.">
        <title>Gene Family Evolution Reflects Adaptation to Soil Environmental Stressors in the Genome of the Collembolan Orchesella cincta.</title>
        <authorList>
            <person name="Faddeeva-Vakhrusheva A."/>
            <person name="Derks M.F."/>
            <person name="Anvar S.Y."/>
            <person name="Agamennone V."/>
            <person name="Suring W."/>
            <person name="Smit S."/>
            <person name="van Straalen N.M."/>
            <person name="Roelofs D."/>
        </authorList>
    </citation>
    <scope>NUCLEOTIDE SEQUENCE [LARGE SCALE GENOMIC DNA]</scope>
    <source>
        <tissue evidence="4">Mixed pool</tissue>
    </source>
</reference>
<dbReference type="InterPro" id="IPR059124">
    <property type="entry name" value="Kelch_HCF"/>
</dbReference>
<dbReference type="Pfam" id="PF13854">
    <property type="entry name" value="Kelch_HCF"/>
    <property type="match status" value="1"/>
</dbReference>
<organism evidence="4 5">
    <name type="scientific">Orchesella cincta</name>
    <name type="common">Springtail</name>
    <name type="synonym">Podura cincta</name>
    <dbReference type="NCBI Taxonomy" id="48709"/>
    <lineage>
        <taxon>Eukaryota</taxon>
        <taxon>Metazoa</taxon>
        <taxon>Ecdysozoa</taxon>
        <taxon>Arthropoda</taxon>
        <taxon>Hexapoda</taxon>
        <taxon>Collembola</taxon>
        <taxon>Entomobryomorpha</taxon>
        <taxon>Entomobryoidea</taxon>
        <taxon>Orchesellidae</taxon>
        <taxon>Orchesellinae</taxon>
        <taxon>Orchesella</taxon>
    </lineage>
</organism>
<dbReference type="PANTHER" id="PTHR46003:SF1">
    <property type="entry name" value="HOST CELL FACTOR"/>
    <property type="match status" value="1"/>
</dbReference>
<accession>A0A1D2M8U7</accession>
<feature type="compositionally biased region" description="Pro residues" evidence="2">
    <location>
        <begin position="478"/>
        <end position="489"/>
    </location>
</feature>
<dbReference type="AlphaFoldDB" id="A0A1D2M8U7"/>
<dbReference type="InterPro" id="IPR015915">
    <property type="entry name" value="Kelch-typ_b-propeller"/>
</dbReference>
<dbReference type="Proteomes" id="UP000094527">
    <property type="component" value="Unassembled WGS sequence"/>
</dbReference>
<feature type="region of interest" description="Disordered" evidence="2">
    <location>
        <begin position="462"/>
        <end position="512"/>
    </location>
</feature>
<feature type="domain" description="Host cell factor Kelch-repeats" evidence="3">
    <location>
        <begin position="58"/>
        <end position="396"/>
    </location>
</feature>
<keyword evidence="5" id="KW-1185">Reference proteome</keyword>
<name>A0A1D2M8U7_ORCCI</name>
<feature type="region of interest" description="Disordered" evidence="2">
    <location>
        <begin position="573"/>
        <end position="600"/>
    </location>
</feature>
<feature type="compositionally biased region" description="Low complexity" evidence="2">
    <location>
        <begin position="629"/>
        <end position="654"/>
    </location>
</feature>
<sequence length="654" mass="71749">MKTENEKGIVGSVNMEEAGGNVGGSISEDSECKAPPSSSSTVGSGPPGSSSENKLVSWYRINSDWAPPPRQGHSALIIHDRFMITFSGGDGTMFDDLHTFNLITKEWSRKSATGRIPEGMLDYGMDIYGDQIFIFGGIKDNCILSSDLYELDTVSWEWSKLELTPPQNYSPPCARACHTFTVVDGRFYLFGGLTDKTYSEELNEPVLLGDLFVLQLRDKEWCWDVPTTEGYLPYPRISHSAVAYKDTSSKLIIYGGSMGTERLGDVHIFEVDSGTWIQPDLSGRFPKPRSCHSATLIGTRMYVFGGYTHKPLDRIVDPETETCVKAKPECSSALFCLNLETQTWERAKGDDGKFWPQPRAMHSAAGTQSKIYFWGGTTGGKYVDYRSICHDELVVLEVEQPSEAPGKVMYLHQLDENGFVVEWKAVEGADSYILQVCPFPENKTVKKPAVYGPARVEYSTLPATPAPHPQARFRNPTTAPPPSRMPPRLPIVQPKQPRVGTRMPPPTYFQRGTGGPIIQVGTRPLFPQGVATPGSTLPQMLPSRHPMSTWPGGSHEYLVVRNRLRRCYTYYEPDGEGGQAAGRTSTPPPQGLFLPGEAQPRRDRVIINGLAGLADVASGLTPVATTSLSPQQASPAPPVTTTATVDATPHSVNQ</sequence>
<evidence type="ECO:0000259" key="3">
    <source>
        <dbReference type="Pfam" id="PF13854"/>
    </source>
</evidence>
<dbReference type="PANTHER" id="PTHR46003">
    <property type="entry name" value="HOST CELL FACTOR"/>
    <property type="match status" value="1"/>
</dbReference>
<gene>
    <name evidence="4" type="ORF">Ocin01_17278</name>
</gene>
<keyword evidence="1" id="KW-0677">Repeat</keyword>
<dbReference type="STRING" id="48709.A0A1D2M8U7"/>
<dbReference type="GO" id="GO:0003713">
    <property type="term" value="F:transcription coactivator activity"/>
    <property type="evidence" value="ECO:0007669"/>
    <property type="project" value="TreeGrafter"/>
</dbReference>
<feature type="region of interest" description="Disordered" evidence="2">
    <location>
        <begin position="1"/>
        <end position="50"/>
    </location>
</feature>
<dbReference type="InterPro" id="IPR043536">
    <property type="entry name" value="HCF1/2"/>
</dbReference>
<evidence type="ECO:0000256" key="1">
    <source>
        <dbReference type="ARBA" id="ARBA00022737"/>
    </source>
</evidence>
<evidence type="ECO:0000313" key="4">
    <source>
        <dbReference type="EMBL" id="ODM89403.1"/>
    </source>
</evidence>
<dbReference type="SUPFAM" id="SSF117281">
    <property type="entry name" value="Kelch motif"/>
    <property type="match status" value="1"/>
</dbReference>
<dbReference type="EMBL" id="LJIJ01002671">
    <property type="protein sequence ID" value="ODM89403.1"/>
    <property type="molecule type" value="Genomic_DNA"/>
</dbReference>
<dbReference type="Gene3D" id="2.120.10.80">
    <property type="entry name" value="Kelch-type beta propeller"/>
    <property type="match status" value="2"/>
</dbReference>
<dbReference type="OrthoDB" id="10001928at2759"/>
<dbReference type="GO" id="GO:0035097">
    <property type="term" value="C:histone methyltransferase complex"/>
    <property type="evidence" value="ECO:0007669"/>
    <property type="project" value="TreeGrafter"/>
</dbReference>
<comment type="caution">
    <text evidence="4">The sequence shown here is derived from an EMBL/GenBank/DDBJ whole genome shotgun (WGS) entry which is preliminary data.</text>
</comment>
<protein>
    <submittedName>
        <fullName evidence="4">Host cell factor 1</fullName>
    </submittedName>
</protein>
<proteinExistence type="predicted"/>
<dbReference type="GO" id="GO:0006338">
    <property type="term" value="P:chromatin remodeling"/>
    <property type="evidence" value="ECO:0007669"/>
    <property type="project" value="TreeGrafter"/>
</dbReference>
<feature type="compositionally biased region" description="Low complexity" evidence="2">
    <location>
        <begin position="35"/>
        <end position="50"/>
    </location>
</feature>
<evidence type="ECO:0000313" key="5">
    <source>
        <dbReference type="Proteomes" id="UP000094527"/>
    </source>
</evidence>
<evidence type="ECO:0000256" key="2">
    <source>
        <dbReference type="SAM" id="MobiDB-lite"/>
    </source>
</evidence>
<feature type="region of interest" description="Disordered" evidence="2">
    <location>
        <begin position="626"/>
        <end position="654"/>
    </location>
</feature>